<dbReference type="InParanoid" id="D1CAC2"/>
<organism evidence="4 5">
    <name type="scientific">Sphaerobacter thermophilus (strain ATCC 49802 / DSM 20745 / KCCM 41009 / NCIMB 13125 / S 6022)</name>
    <dbReference type="NCBI Taxonomy" id="479434"/>
    <lineage>
        <taxon>Bacteria</taxon>
        <taxon>Pseudomonadati</taxon>
        <taxon>Thermomicrobiota</taxon>
        <taxon>Thermomicrobia</taxon>
        <taxon>Sphaerobacterales</taxon>
        <taxon>Sphaerobacterineae</taxon>
        <taxon>Sphaerobacteraceae</taxon>
        <taxon>Sphaerobacter</taxon>
    </lineage>
</organism>
<gene>
    <name evidence="4" type="ordered locus">Sthe_3365</name>
</gene>
<keyword evidence="1" id="KW-0547">Nucleotide-binding</keyword>
<dbReference type="Proteomes" id="UP000002027">
    <property type="component" value="Chromosome 2"/>
</dbReference>
<keyword evidence="5" id="KW-1185">Reference proteome</keyword>
<dbReference type="SMART" id="SM00382">
    <property type="entry name" value="AAA"/>
    <property type="match status" value="1"/>
</dbReference>
<dbReference type="AlphaFoldDB" id="D1CAC2"/>
<dbReference type="eggNOG" id="COG1131">
    <property type="taxonomic scope" value="Bacteria"/>
</dbReference>
<dbReference type="KEGG" id="sti:Sthe_3365"/>
<sequence>MGPIVEVENVSKRFGPITALVDVTLDVPSGVIYGLLGPSGSGKTTLIRLIAGALRASTGQVRVFGRRQPSRANAARIGYMTQSAALYPDLSLRENLTFFGTLYGLNDRRLRERVETIAAEVELADRLDSPLHTFSGGMRQRASLACALLHEPDLLILDEPTVGLDPVLRRAFWERFRRLAAAGRTLIVSSHVMDEADRCDHLAFLREGRLLATGSPSELRQITDQANLEDAFLALAAGAGSLLEGGVR</sequence>
<name>D1CAC2_SPHTD</name>
<dbReference type="RefSeq" id="WP_012873800.1">
    <property type="nucleotide sequence ID" value="NC_013524.1"/>
</dbReference>
<dbReference type="InterPro" id="IPR003439">
    <property type="entry name" value="ABC_transporter-like_ATP-bd"/>
</dbReference>
<dbReference type="PANTHER" id="PTHR43038">
    <property type="entry name" value="ATP-BINDING CASSETTE, SUB-FAMILY H, MEMBER 1"/>
    <property type="match status" value="1"/>
</dbReference>
<dbReference type="HOGENOM" id="CLU_000604_1_2_0"/>
<dbReference type="Gene3D" id="3.40.50.300">
    <property type="entry name" value="P-loop containing nucleotide triphosphate hydrolases"/>
    <property type="match status" value="1"/>
</dbReference>
<reference evidence="4 5" key="2">
    <citation type="journal article" date="2010" name="Stand. Genomic Sci.">
        <title>Complete genome sequence of Desulfohalobium retbaense type strain (HR(100)).</title>
        <authorList>
            <person name="Spring S."/>
            <person name="Nolan M."/>
            <person name="Lapidus A."/>
            <person name="Glavina Del Rio T."/>
            <person name="Copeland A."/>
            <person name="Tice H."/>
            <person name="Cheng J.F."/>
            <person name="Lucas S."/>
            <person name="Land M."/>
            <person name="Chen F."/>
            <person name="Bruce D."/>
            <person name="Goodwin L."/>
            <person name="Pitluck S."/>
            <person name="Ivanova N."/>
            <person name="Mavromatis K."/>
            <person name="Mikhailova N."/>
            <person name="Pati A."/>
            <person name="Chen A."/>
            <person name="Palaniappan K."/>
            <person name="Hauser L."/>
            <person name="Chang Y.J."/>
            <person name="Jeffries C.D."/>
            <person name="Munk C."/>
            <person name="Kiss H."/>
            <person name="Chain P."/>
            <person name="Han C."/>
            <person name="Brettin T."/>
            <person name="Detter J.C."/>
            <person name="Schuler E."/>
            <person name="Goker M."/>
            <person name="Rohde M."/>
            <person name="Bristow J."/>
            <person name="Eisen J.A."/>
            <person name="Markowitz V."/>
            <person name="Hugenholtz P."/>
            <person name="Kyrpides N.C."/>
            <person name="Klenk H.P."/>
        </authorList>
    </citation>
    <scope>NUCLEOTIDE SEQUENCE [LARGE SCALE GENOMIC DNA]</scope>
    <source>
        <strain evidence="5">ATCC 49802 / DSM 20745 / S 6022</strain>
    </source>
</reference>
<dbReference type="InterPro" id="IPR017871">
    <property type="entry name" value="ABC_transporter-like_CS"/>
</dbReference>
<dbReference type="Pfam" id="PF00005">
    <property type="entry name" value="ABC_tran"/>
    <property type="match status" value="1"/>
</dbReference>
<evidence type="ECO:0000256" key="1">
    <source>
        <dbReference type="ARBA" id="ARBA00022741"/>
    </source>
</evidence>
<dbReference type="CDD" id="cd03230">
    <property type="entry name" value="ABC_DR_subfamily_A"/>
    <property type="match status" value="1"/>
</dbReference>
<dbReference type="InterPro" id="IPR027417">
    <property type="entry name" value="P-loop_NTPase"/>
</dbReference>
<evidence type="ECO:0000256" key="2">
    <source>
        <dbReference type="ARBA" id="ARBA00022840"/>
    </source>
</evidence>
<dbReference type="SUPFAM" id="SSF52540">
    <property type="entry name" value="P-loop containing nucleoside triphosphate hydrolases"/>
    <property type="match status" value="1"/>
</dbReference>
<evidence type="ECO:0000259" key="3">
    <source>
        <dbReference type="PROSITE" id="PS50893"/>
    </source>
</evidence>
<accession>D1CAC2</accession>
<evidence type="ECO:0000313" key="4">
    <source>
        <dbReference type="EMBL" id="ACZ40765.1"/>
    </source>
</evidence>
<protein>
    <submittedName>
        <fullName evidence="4">ABC transporter related protein</fullName>
    </submittedName>
</protein>
<keyword evidence="2" id="KW-0067">ATP-binding</keyword>
<dbReference type="EMBL" id="CP001824">
    <property type="protein sequence ID" value="ACZ40765.1"/>
    <property type="molecule type" value="Genomic_DNA"/>
</dbReference>
<reference evidence="5" key="1">
    <citation type="submission" date="2009-11" db="EMBL/GenBank/DDBJ databases">
        <title>The complete chromosome 2 of Sphaerobacter thermophilus DSM 20745.</title>
        <authorList>
            <person name="Lucas S."/>
            <person name="Copeland A."/>
            <person name="Lapidus A."/>
            <person name="Glavina del Rio T."/>
            <person name="Dalin E."/>
            <person name="Tice H."/>
            <person name="Bruce D."/>
            <person name="Goodwin L."/>
            <person name="Pitluck S."/>
            <person name="Kyrpides N."/>
            <person name="Mavromatis K."/>
            <person name="Ivanova N."/>
            <person name="Mikhailova N."/>
            <person name="LaButti K.M."/>
            <person name="Clum A."/>
            <person name="Sun H.I."/>
            <person name="Brettin T."/>
            <person name="Detter J.C."/>
            <person name="Han C."/>
            <person name="Larimer F."/>
            <person name="Land M."/>
            <person name="Hauser L."/>
            <person name="Markowitz V."/>
            <person name="Cheng J.F."/>
            <person name="Hugenholtz P."/>
            <person name="Woyke T."/>
            <person name="Wu D."/>
            <person name="Steenblock K."/>
            <person name="Schneider S."/>
            <person name="Pukall R."/>
            <person name="Goeker M."/>
            <person name="Klenk H.P."/>
            <person name="Eisen J.A."/>
        </authorList>
    </citation>
    <scope>NUCLEOTIDE SEQUENCE [LARGE SCALE GENOMIC DNA]</scope>
    <source>
        <strain evidence="5">ATCC 49802 / DSM 20745 / S 6022</strain>
    </source>
</reference>
<proteinExistence type="predicted"/>
<feature type="domain" description="ABC transporter" evidence="3">
    <location>
        <begin position="5"/>
        <end position="232"/>
    </location>
</feature>
<evidence type="ECO:0000313" key="5">
    <source>
        <dbReference type="Proteomes" id="UP000002027"/>
    </source>
</evidence>
<dbReference type="GO" id="GO:0005524">
    <property type="term" value="F:ATP binding"/>
    <property type="evidence" value="ECO:0007669"/>
    <property type="project" value="UniProtKB-KW"/>
</dbReference>
<dbReference type="PROSITE" id="PS00211">
    <property type="entry name" value="ABC_TRANSPORTER_1"/>
    <property type="match status" value="1"/>
</dbReference>
<dbReference type="InterPro" id="IPR003593">
    <property type="entry name" value="AAA+_ATPase"/>
</dbReference>
<dbReference type="GO" id="GO:0016887">
    <property type="term" value="F:ATP hydrolysis activity"/>
    <property type="evidence" value="ECO:0007669"/>
    <property type="project" value="InterPro"/>
</dbReference>
<dbReference type="PANTHER" id="PTHR43038:SF3">
    <property type="entry name" value="ABC TRANSPORTER G FAMILY MEMBER 20 ISOFORM X1"/>
    <property type="match status" value="1"/>
</dbReference>
<dbReference type="PROSITE" id="PS50893">
    <property type="entry name" value="ABC_TRANSPORTER_2"/>
    <property type="match status" value="1"/>
</dbReference>
<dbReference type="STRING" id="479434.Sthe_3365"/>